<sequence>MDIKSKKLSLVQIVGFEASLPEEFILEEMCAEAYTSCQEFIGDMLDVIYSDGPVYFKFYPLSSSKSDIEIFTTFGNAINPTGKEPQLLFKENLLIDSKDFAQISAEELADYYTYLVSKYPEDEHERLAVYHVLSLSSDDELVVDVYSDLEVD</sequence>
<evidence type="ECO:0000313" key="1">
    <source>
        <dbReference type="EMBL" id="SDL23387.1"/>
    </source>
</evidence>
<gene>
    <name evidence="1" type="ORF">SAMN05216400_0149</name>
</gene>
<name>A0A1G9IDU5_STREI</name>
<dbReference type="RefSeq" id="WP_074565956.1">
    <property type="nucleotide sequence ID" value="NZ_FNGX01000001.1"/>
</dbReference>
<dbReference type="EMBL" id="FNGX01000001">
    <property type="protein sequence ID" value="SDL23387.1"/>
    <property type="molecule type" value="Genomic_DNA"/>
</dbReference>
<dbReference type="AlphaFoldDB" id="A0A1G9IDU5"/>
<dbReference type="OrthoDB" id="2228436at2"/>
<dbReference type="Proteomes" id="UP000183162">
    <property type="component" value="Unassembled WGS sequence"/>
</dbReference>
<evidence type="ECO:0008006" key="3">
    <source>
        <dbReference type="Google" id="ProtNLM"/>
    </source>
</evidence>
<reference evidence="1 2" key="1">
    <citation type="submission" date="2016-10" db="EMBL/GenBank/DDBJ databases">
        <authorList>
            <person name="de Groot N.N."/>
        </authorList>
    </citation>
    <scope>NUCLEOTIDE SEQUENCE [LARGE SCALE GENOMIC DNA]</scope>
    <source>
        <strain evidence="1 2">Sb09</strain>
    </source>
</reference>
<evidence type="ECO:0000313" key="2">
    <source>
        <dbReference type="Proteomes" id="UP000183162"/>
    </source>
</evidence>
<organism evidence="1 2">
    <name type="scientific">Streptococcus equinus</name>
    <name type="common">Streptococcus bovis</name>
    <dbReference type="NCBI Taxonomy" id="1335"/>
    <lineage>
        <taxon>Bacteria</taxon>
        <taxon>Bacillati</taxon>
        <taxon>Bacillota</taxon>
        <taxon>Bacilli</taxon>
        <taxon>Lactobacillales</taxon>
        <taxon>Streptococcaceae</taxon>
        <taxon>Streptococcus</taxon>
    </lineage>
</organism>
<protein>
    <recommendedName>
        <fullName evidence="3">DUF5085 family protein</fullName>
    </recommendedName>
</protein>
<proteinExistence type="predicted"/>
<accession>A0A1G9IDU5</accession>